<organism evidence="6 7">
    <name type="scientific">Kribbella amoyensis</name>
    <dbReference type="NCBI Taxonomy" id="996641"/>
    <lineage>
        <taxon>Bacteria</taxon>
        <taxon>Bacillati</taxon>
        <taxon>Actinomycetota</taxon>
        <taxon>Actinomycetes</taxon>
        <taxon>Propionibacteriales</taxon>
        <taxon>Kribbellaceae</taxon>
        <taxon>Kribbella</taxon>
    </lineage>
</organism>
<dbReference type="InterPro" id="IPR001845">
    <property type="entry name" value="HTH_ArsR_DNA-bd_dom"/>
</dbReference>
<dbReference type="PROSITE" id="PS50987">
    <property type="entry name" value="HTH_ARSR_2"/>
    <property type="match status" value="1"/>
</dbReference>
<dbReference type="SUPFAM" id="SSF46785">
    <property type="entry name" value="Winged helix' DNA-binding domain"/>
    <property type="match status" value="1"/>
</dbReference>
<keyword evidence="2 6" id="KW-0238">DNA-binding</keyword>
<sequence>MSRNSEEPGDGLFAALAHGGRREILRYLRDKDFVRAGDIGAALGIGPSTLSGHLKVLRQAGLVETRRRATEVQYRLQMSLLDEAIAALAGLRRPQPSRADPEAAETSETTARKTTEHETAAREAADQKGTS</sequence>
<dbReference type="InterPro" id="IPR036390">
    <property type="entry name" value="WH_DNA-bd_sf"/>
</dbReference>
<feature type="domain" description="HTH arsR-type" evidence="5">
    <location>
        <begin position="1"/>
        <end position="96"/>
    </location>
</feature>
<dbReference type="GO" id="GO:0003677">
    <property type="term" value="F:DNA binding"/>
    <property type="evidence" value="ECO:0007669"/>
    <property type="project" value="UniProtKB-KW"/>
</dbReference>
<gene>
    <name evidence="6" type="ORF">FB561_1338</name>
</gene>
<dbReference type="GO" id="GO:0003700">
    <property type="term" value="F:DNA-binding transcription factor activity"/>
    <property type="evidence" value="ECO:0007669"/>
    <property type="project" value="InterPro"/>
</dbReference>
<evidence type="ECO:0000313" key="6">
    <source>
        <dbReference type="EMBL" id="TWD80265.1"/>
    </source>
</evidence>
<dbReference type="PANTHER" id="PTHR33154:SF33">
    <property type="entry name" value="TRANSCRIPTIONAL REPRESSOR SDPR"/>
    <property type="match status" value="1"/>
</dbReference>
<evidence type="ECO:0000313" key="7">
    <source>
        <dbReference type="Proteomes" id="UP000318380"/>
    </source>
</evidence>
<dbReference type="Gene3D" id="1.10.10.10">
    <property type="entry name" value="Winged helix-like DNA-binding domain superfamily/Winged helix DNA-binding domain"/>
    <property type="match status" value="1"/>
</dbReference>
<accession>A0A561BMZ5</accession>
<feature type="compositionally biased region" description="Basic and acidic residues" evidence="4">
    <location>
        <begin position="110"/>
        <end position="131"/>
    </location>
</feature>
<dbReference type="AlphaFoldDB" id="A0A561BMZ5"/>
<comment type="caution">
    <text evidence="6">The sequence shown here is derived from an EMBL/GenBank/DDBJ whole genome shotgun (WGS) entry which is preliminary data.</text>
</comment>
<protein>
    <submittedName>
        <fullName evidence="6">DNA-binding transcriptional ArsR family regulator</fullName>
    </submittedName>
</protein>
<dbReference type="InterPro" id="IPR036388">
    <property type="entry name" value="WH-like_DNA-bd_sf"/>
</dbReference>
<evidence type="ECO:0000256" key="4">
    <source>
        <dbReference type="SAM" id="MobiDB-lite"/>
    </source>
</evidence>
<keyword evidence="3" id="KW-0804">Transcription</keyword>
<reference evidence="6 7" key="1">
    <citation type="submission" date="2019-06" db="EMBL/GenBank/DDBJ databases">
        <title>Sequencing the genomes of 1000 actinobacteria strains.</title>
        <authorList>
            <person name="Klenk H.-P."/>
        </authorList>
    </citation>
    <scope>NUCLEOTIDE SEQUENCE [LARGE SCALE GENOMIC DNA]</scope>
    <source>
        <strain evidence="6 7">DSM 24683</strain>
    </source>
</reference>
<dbReference type="NCBIfam" id="NF033788">
    <property type="entry name" value="HTH_metalloreg"/>
    <property type="match status" value="1"/>
</dbReference>
<evidence type="ECO:0000259" key="5">
    <source>
        <dbReference type="PROSITE" id="PS50987"/>
    </source>
</evidence>
<keyword evidence="1" id="KW-0805">Transcription regulation</keyword>
<keyword evidence="7" id="KW-1185">Reference proteome</keyword>
<dbReference type="PANTHER" id="PTHR33154">
    <property type="entry name" value="TRANSCRIPTIONAL REGULATOR, ARSR FAMILY"/>
    <property type="match status" value="1"/>
</dbReference>
<dbReference type="CDD" id="cd00090">
    <property type="entry name" value="HTH_ARSR"/>
    <property type="match status" value="1"/>
</dbReference>
<dbReference type="Proteomes" id="UP000318380">
    <property type="component" value="Unassembled WGS sequence"/>
</dbReference>
<dbReference type="EMBL" id="VIVK01000001">
    <property type="protein sequence ID" value="TWD80265.1"/>
    <property type="molecule type" value="Genomic_DNA"/>
</dbReference>
<dbReference type="InterPro" id="IPR011991">
    <property type="entry name" value="ArsR-like_HTH"/>
</dbReference>
<name>A0A561BMZ5_9ACTN</name>
<feature type="region of interest" description="Disordered" evidence="4">
    <location>
        <begin position="91"/>
        <end position="131"/>
    </location>
</feature>
<evidence type="ECO:0000256" key="3">
    <source>
        <dbReference type="ARBA" id="ARBA00023163"/>
    </source>
</evidence>
<dbReference type="OrthoDB" id="194599at2"/>
<evidence type="ECO:0000256" key="2">
    <source>
        <dbReference type="ARBA" id="ARBA00023125"/>
    </source>
</evidence>
<dbReference type="InterPro" id="IPR051081">
    <property type="entry name" value="HTH_MetalResp_TranReg"/>
</dbReference>
<dbReference type="RefSeq" id="WP_145804125.1">
    <property type="nucleotide sequence ID" value="NZ_VIVK01000001.1"/>
</dbReference>
<proteinExistence type="predicted"/>
<evidence type="ECO:0000256" key="1">
    <source>
        <dbReference type="ARBA" id="ARBA00023015"/>
    </source>
</evidence>
<dbReference type="Pfam" id="PF01022">
    <property type="entry name" value="HTH_5"/>
    <property type="match status" value="1"/>
</dbReference>
<dbReference type="SMART" id="SM00418">
    <property type="entry name" value="HTH_ARSR"/>
    <property type="match status" value="1"/>
</dbReference>